<feature type="region of interest" description="Disordered" evidence="1">
    <location>
        <begin position="668"/>
        <end position="695"/>
    </location>
</feature>
<comment type="caution">
    <text evidence="2">The sequence shown here is derived from an EMBL/GenBank/DDBJ whole genome shotgun (WGS) entry which is preliminary data.</text>
</comment>
<reference evidence="2" key="1">
    <citation type="submission" date="2023-10" db="EMBL/GenBank/DDBJ databases">
        <authorList>
            <person name="Chen Y."/>
            <person name="Shah S."/>
            <person name="Dougan E. K."/>
            <person name="Thang M."/>
            <person name="Chan C."/>
        </authorList>
    </citation>
    <scope>NUCLEOTIDE SEQUENCE [LARGE SCALE GENOMIC DNA]</scope>
</reference>
<dbReference type="Proteomes" id="UP001189429">
    <property type="component" value="Unassembled WGS sequence"/>
</dbReference>
<accession>A0ABN9TX58</accession>
<evidence type="ECO:0000313" key="3">
    <source>
        <dbReference type="Proteomes" id="UP001189429"/>
    </source>
</evidence>
<evidence type="ECO:0000256" key="1">
    <source>
        <dbReference type="SAM" id="MobiDB-lite"/>
    </source>
</evidence>
<protein>
    <submittedName>
        <fullName evidence="2">Uncharacterized protein</fullName>
    </submittedName>
</protein>
<evidence type="ECO:0000313" key="2">
    <source>
        <dbReference type="EMBL" id="CAK0850878.1"/>
    </source>
</evidence>
<sequence length="695" mass="78681">MLSTDDGWLLPHDLGWQEPGRYVLLQLLNREWISAKVSPLHAVQPIKTGRLMLKLEGLPSLEEVCVEEDVALLLVPHDDCQEEFGHAPPNRGGWLSEHISMAFQLEEPADGETQEQAEHRQRLRWVQSSRTDGQYPIRSVWVHPQMKGGALNEFARRARQKMAESPVAMRREAVMLFGPPAAGKSSIGRLRADQLAHGLVRTAQSLKYREEVNNDNLTDCMPGFPEEYKHVLSIKDGRKERSPKQLWKKAMVGIKAGQVGIRDSGTDFASKWLWLQMMRQENLSAELWALQWLTYLVYHHGPVRDSLALDIIKVTVVDAHELPVFYSSCMAGKAMGRAMMILDLAHSDTKPIRHKRLPFRGFWPYTSQEARFERQEGRASLERKEGKLLGGNLTSNLVDIHYHAQQAESNIIKLLGCLQRGVRATDSSSSSGEEARADCAQEESPKRHRWSLQSAVPSPRKGGGRPSEEAPGGRSSSGQQRTHVKVDHFLVIDNEGEEPEVLLDYASEEGAVDDEKIRRELQGVVEEAVTSSQLFDKEWDAFDPYVFRVVHFFLKTCFPQDHPLRQQGKRLKEKVKQSLSWPKSPTQVLPMVIELDEAVFFRKYGARSTATNTKSYRDDGHIADTISADALAKLSEKDVDNLKKLLSMMRKYTCLAMMQEIKDSGDWVKPMDTMDTRSRSKPSATPEGNEFKLSI</sequence>
<name>A0ABN9TX58_9DINO</name>
<dbReference type="EMBL" id="CAUYUJ010015184">
    <property type="protein sequence ID" value="CAK0850878.1"/>
    <property type="molecule type" value="Genomic_DNA"/>
</dbReference>
<keyword evidence="3" id="KW-1185">Reference proteome</keyword>
<gene>
    <name evidence="2" type="ORF">PCOR1329_LOCUS43168</name>
</gene>
<proteinExistence type="predicted"/>
<organism evidence="2 3">
    <name type="scientific">Prorocentrum cordatum</name>
    <dbReference type="NCBI Taxonomy" id="2364126"/>
    <lineage>
        <taxon>Eukaryota</taxon>
        <taxon>Sar</taxon>
        <taxon>Alveolata</taxon>
        <taxon>Dinophyceae</taxon>
        <taxon>Prorocentrales</taxon>
        <taxon>Prorocentraceae</taxon>
        <taxon>Prorocentrum</taxon>
    </lineage>
</organism>
<feature type="region of interest" description="Disordered" evidence="1">
    <location>
        <begin position="424"/>
        <end position="481"/>
    </location>
</feature>
<feature type="compositionally biased region" description="Basic and acidic residues" evidence="1">
    <location>
        <begin position="433"/>
        <end position="445"/>
    </location>
</feature>